<evidence type="ECO:0000256" key="1">
    <source>
        <dbReference type="ARBA" id="ARBA00011955"/>
    </source>
</evidence>
<accession>A0A7Y8H1L7</accession>
<dbReference type="PANTHER" id="PTHR30040:SF2">
    <property type="entry name" value="FAD:PROTEIN FMN TRANSFERASE"/>
    <property type="match status" value="1"/>
</dbReference>
<evidence type="ECO:0000256" key="4">
    <source>
        <dbReference type="ARBA" id="ARBA00022679"/>
    </source>
</evidence>
<evidence type="ECO:0000256" key="3">
    <source>
        <dbReference type="ARBA" id="ARBA00022630"/>
    </source>
</evidence>
<keyword evidence="13" id="KW-1185">Reference proteome</keyword>
<dbReference type="PIRSF" id="PIRSF006268">
    <property type="entry name" value="ApbE"/>
    <property type="match status" value="1"/>
</dbReference>
<protein>
    <recommendedName>
        <fullName evidence="2 10">FAD:protein FMN transferase</fullName>
        <ecNumber evidence="1 10">2.7.1.180</ecNumber>
    </recommendedName>
    <alternativeName>
        <fullName evidence="8 10">Flavin transferase</fullName>
    </alternativeName>
</protein>
<comment type="catalytic activity">
    <reaction evidence="9 10">
        <text>L-threonyl-[protein] + FAD = FMN-L-threonyl-[protein] + AMP + H(+)</text>
        <dbReference type="Rhea" id="RHEA:36847"/>
        <dbReference type="Rhea" id="RHEA-COMP:11060"/>
        <dbReference type="Rhea" id="RHEA-COMP:11061"/>
        <dbReference type="ChEBI" id="CHEBI:15378"/>
        <dbReference type="ChEBI" id="CHEBI:30013"/>
        <dbReference type="ChEBI" id="CHEBI:57692"/>
        <dbReference type="ChEBI" id="CHEBI:74257"/>
        <dbReference type="ChEBI" id="CHEBI:456215"/>
        <dbReference type="EC" id="2.7.1.180"/>
    </reaction>
</comment>
<dbReference type="GO" id="GO:0016740">
    <property type="term" value="F:transferase activity"/>
    <property type="evidence" value="ECO:0007669"/>
    <property type="project" value="UniProtKB-UniRule"/>
</dbReference>
<dbReference type="Proteomes" id="UP000545507">
    <property type="component" value="Unassembled WGS sequence"/>
</dbReference>
<dbReference type="EMBL" id="VYGV01000025">
    <property type="protein sequence ID" value="NWF47898.1"/>
    <property type="molecule type" value="Genomic_DNA"/>
</dbReference>
<evidence type="ECO:0000256" key="8">
    <source>
        <dbReference type="ARBA" id="ARBA00031306"/>
    </source>
</evidence>
<comment type="caution">
    <text evidence="12">The sequence shown here is derived from an EMBL/GenBank/DDBJ whole genome shotgun (WGS) entry which is preliminary data.</text>
</comment>
<evidence type="ECO:0000313" key="13">
    <source>
        <dbReference type="Proteomes" id="UP000545507"/>
    </source>
</evidence>
<comment type="similarity">
    <text evidence="10">Belongs to the ApbE family.</text>
</comment>
<reference evidence="12 13" key="1">
    <citation type="submission" date="2019-09" db="EMBL/GenBank/DDBJ databases">
        <title>Hydrogenophaga aromatica sp. nov., isolated from a para-xylene-degrading enrichment culture.</title>
        <authorList>
            <person name="Tancsics A."/>
            <person name="Banerjee S."/>
        </authorList>
    </citation>
    <scope>NUCLEOTIDE SEQUENCE [LARGE SCALE GENOMIC DNA]</scope>
    <source>
        <strain evidence="12 13">D2P1</strain>
    </source>
</reference>
<keyword evidence="3 10" id="KW-0285">Flavoprotein</keyword>
<dbReference type="InterPro" id="IPR003374">
    <property type="entry name" value="ApbE-like_sf"/>
</dbReference>
<keyword evidence="5 10" id="KW-0479">Metal-binding</keyword>
<gene>
    <name evidence="12" type="ORF">F3K02_21970</name>
</gene>
<dbReference type="GO" id="GO:0046872">
    <property type="term" value="F:metal ion binding"/>
    <property type="evidence" value="ECO:0007669"/>
    <property type="project" value="UniProtKB-UniRule"/>
</dbReference>
<comment type="cofactor">
    <cofactor evidence="11">
        <name>Mg(2+)</name>
        <dbReference type="ChEBI" id="CHEBI:18420"/>
    </cofactor>
    <cofactor evidence="11">
        <name>Mn(2+)</name>
        <dbReference type="ChEBI" id="CHEBI:29035"/>
    </cofactor>
    <text evidence="11">Magnesium. Can also use manganese.</text>
</comment>
<dbReference type="InterPro" id="IPR024932">
    <property type="entry name" value="ApbE"/>
</dbReference>
<dbReference type="SUPFAM" id="SSF143631">
    <property type="entry name" value="ApbE-like"/>
    <property type="match status" value="1"/>
</dbReference>
<keyword evidence="4 10" id="KW-0808">Transferase</keyword>
<dbReference type="PANTHER" id="PTHR30040">
    <property type="entry name" value="THIAMINE BIOSYNTHESIS LIPOPROTEIN APBE"/>
    <property type="match status" value="1"/>
</dbReference>
<proteinExistence type="inferred from homology"/>
<name>A0A7Y8H1L7_9BURK</name>
<evidence type="ECO:0000256" key="5">
    <source>
        <dbReference type="ARBA" id="ARBA00022723"/>
    </source>
</evidence>
<evidence type="ECO:0000256" key="7">
    <source>
        <dbReference type="ARBA" id="ARBA00022842"/>
    </source>
</evidence>
<dbReference type="Pfam" id="PF02424">
    <property type="entry name" value="ApbE"/>
    <property type="match status" value="1"/>
</dbReference>
<evidence type="ECO:0000256" key="9">
    <source>
        <dbReference type="ARBA" id="ARBA00048540"/>
    </source>
</evidence>
<evidence type="ECO:0000256" key="11">
    <source>
        <dbReference type="PIRSR" id="PIRSR006268-2"/>
    </source>
</evidence>
<organism evidence="12 13">
    <name type="scientific">Hydrogenophaga aromaticivorans</name>
    <dbReference type="NCBI Taxonomy" id="2610898"/>
    <lineage>
        <taxon>Bacteria</taxon>
        <taxon>Pseudomonadati</taxon>
        <taxon>Pseudomonadota</taxon>
        <taxon>Betaproteobacteria</taxon>
        <taxon>Burkholderiales</taxon>
        <taxon>Comamonadaceae</taxon>
        <taxon>Hydrogenophaga</taxon>
    </lineage>
</organism>
<keyword evidence="6 10" id="KW-0274">FAD</keyword>
<evidence type="ECO:0000256" key="10">
    <source>
        <dbReference type="PIRNR" id="PIRNR006268"/>
    </source>
</evidence>
<dbReference type="EC" id="2.7.1.180" evidence="1 10"/>
<sequence length="338" mass="36323">MTHLLQRRQCLAGLGGLLVAGLGMRPALASPAVHRASRVLMGTRVDIVAQGDNPDATAAAVQAAFAEMQRLERMMSRYRADSLVSAMHRSAGRGLVQAPPELVSVLQHAAELSRLSEGAFDITVGAYHGWSFDPRDARMPAPEELRRERRLVDFRDVLIHPATGQAGLSRPGMRIDLGGVAKLPILQAGLRVLEQHGLRHAMVNGGGDVLTRGQLLGQDWRVGIRDPRAPERLIGTVQVRDACVASSGDYERCFLRNGQRYHHVLDPRTGMPSRGMRGVVTVTRQPDPVNGLGAAIMVAGAAAGQHLLAPLRGVDSLMVDASAKVLITGRMGERLQAA</sequence>
<evidence type="ECO:0000313" key="12">
    <source>
        <dbReference type="EMBL" id="NWF47898.1"/>
    </source>
</evidence>
<evidence type="ECO:0000256" key="2">
    <source>
        <dbReference type="ARBA" id="ARBA00016337"/>
    </source>
</evidence>
<dbReference type="Gene3D" id="3.10.520.10">
    <property type="entry name" value="ApbE-like domains"/>
    <property type="match status" value="1"/>
</dbReference>
<keyword evidence="7 10" id="KW-0460">Magnesium</keyword>
<dbReference type="RefSeq" id="WP_177137948.1">
    <property type="nucleotide sequence ID" value="NZ_VYGV01000025.1"/>
</dbReference>
<evidence type="ECO:0000256" key="6">
    <source>
        <dbReference type="ARBA" id="ARBA00022827"/>
    </source>
</evidence>
<feature type="binding site" evidence="11">
    <location>
        <position position="179"/>
    </location>
    <ligand>
        <name>Mg(2+)</name>
        <dbReference type="ChEBI" id="CHEBI:18420"/>
    </ligand>
</feature>
<dbReference type="AlphaFoldDB" id="A0A7Y8H1L7"/>